<dbReference type="InterPro" id="IPR036565">
    <property type="entry name" value="Mur-like_cat_sf"/>
</dbReference>
<comment type="caution">
    <text evidence="6">The sequence shown here is derived from an EMBL/GenBank/DDBJ whole genome shotgun (WGS) entry which is preliminary data.</text>
</comment>
<sequence>MDIVKKLIIKIISAEARWALRRWRARVVGITGSVGKSSAKEAIAMVLESRFRVRKSNKSYNSEIGLSLAVLGRTTAWRSWSGWICNIAQGLQEVHTKHPPEILVLEMGVDRPQDMDRLLGIVRPDIAVITAIGELPVHVEFFPDAEDIAREKSKLARQLAASGWAVLNADDPIVHTMKEKTNASILTYGFSDSADLVASNYKISKDGIALKVDYKGASVPVRLHEVYGKQQAYAALATIAVVTLFDMNLVEAAQALHRYKPLPGRLRHIEGIKNSFILDDTYNASPLATAAAFDVLQELPAKRKIVVFGDMLELGKYAIEAHQKVGTLAKFADYLITVGPRAKFAAESAVASGMTQKNVLWFATAQEVASFLKECTKENDMILIKGSQSMRMERVVEEIMAHPEQASELLCRQDDYWKNKK</sequence>
<dbReference type="STRING" id="1798338.A3J56_01310"/>
<dbReference type="InterPro" id="IPR004101">
    <property type="entry name" value="Mur_ligase_C"/>
</dbReference>
<gene>
    <name evidence="6" type="ORF">A3J56_01310</name>
</gene>
<name>A0A1F5WG67_9BACT</name>
<reference evidence="6 7" key="1">
    <citation type="journal article" date="2016" name="Nat. Commun.">
        <title>Thousands of microbial genomes shed light on interconnected biogeochemical processes in an aquifer system.</title>
        <authorList>
            <person name="Anantharaman K."/>
            <person name="Brown C.T."/>
            <person name="Hug L.A."/>
            <person name="Sharon I."/>
            <person name="Castelle C.J."/>
            <person name="Probst A.J."/>
            <person name="Thomas B.C."/>
            <person name="Singh A."/>
            <person name="Wilkins M.J."/>
            <person name="Karaoz U."/>
            <person name="Brodie E.L."/>
            <person name="Williams K.H."/>
            <person name="Hubbard S.S."/>
            <person name="Banfield J.F."/>
        </authorList>
    </citation>
    <scope>NUCLEOTIDE SEQUENCE [LARGE SCALE GENOMIC DNA]</scope>
</reference>
<dbReference type="Proteomes" id="UP000178406">
    <property type="component" value="Unassembled WGS sequence"/>
</dbReference>
<dbReference type="SUPFAM" id="SSF53623">
    <property type="entry name" value="MurD-like peptide ligases, catalytic domain"/>
    <property type="match status" value="1"/>
</dbReference>
<dbReference type="PANTHER" id="PTHR43024">
    <property type="entry name" value="UDP-N-ACETYLMURAMOYL-TRIPEPTIDE--D-ALANYL-D-ALANINE LIGASE"/>
    <property type="match status" value="1"/>
</dbReference>
<dbReference type="Gene3D" id="3.90.190.20">
    <property type="entry name" value="Mur ligase, C-terminal domain"/>
    <property type="match status" value="1"/>
</dbReference>
<feature type="domain" description="Mur ligase central" evidence="5">
    <location>
        <begin position="99"/>
        <end position="242"/>
    </location>
</feature>
<dbReference type="PANTHER" id="PTHR43024:SF1">
    <property type="entry name" value="UDP-N-ACETYLMURAMOYL-TRIPEPTIDE--D-ALANYL-D-ALANINE LIGASE"/>
    <property type="match status" value="1"/>
</dbReference>
<proteinExistence type="predicted"/>
<evidence type="ECO:0000313" key="7">
    <source>
        <dbReference type="Proteomes" id="UP000178406"/>
    </source>
</evidence>
<keyword evidence="1" id="KW-0436">Ligase</keyword>
<dbReference type="InterPro" id="IPR036615">
    <property type="entry name" value="Mur_ligase_C_dom_sf"/>
</dbReference>
<dbReference type="InterPro" id="IPR051046">
    <property type="entry name" value="MurCDEF_CellWall_CoF430Synth"/>
</dbReference>
<dbReference type="GO" id="GO:0005524">
    <property type="term" value="F:ATP binding"/>
    <property type="evidence" value="ECO:0007669"/>
    <property type="project" value="UniProtKB-KW"/>
</dbReference>
<dbReference type="SUPFAM" id="SSF53244">
    <property type="entry name" value="MurD-like peptide ligases, peptide-binding domain"/>
    <property type="match status" value="1"/>
</dbReference>
<protein>
    <recommendedName>
        <fullName evidence="8">UDP-N-acetylmuramoyl-tripeptide--D-alanyl-D-alanine ligase</fullName>
    </recommendedName>
</protein>
<evidence type="ECO:0000256" key="1">
    <source>
        <dbReference type="ARBA" id="ARBA00022598"/>
    </source>
</evidence>
<evidence type="ECO:0000256" key="2">
    <source>
        <dbReference type="ARBA" id="ARBA00022741"/>
    </source>
</evidence>
<dbReference type="Pfam" id="PF02875">
    <property type="entry name" value="Mur_ligase_C"/>
    <property type="match status" value="1"/>
</dbReference>
<organism evidence="6 7">
    <name type="scientific">Candidatus Giovannonibacteria bacterium RIFCSPHIGHO2_02_FULL_46_20</name>
    <dbReference type="NCBI Taxonomy" id="1798338"/>
    <lineage>
        <taxon>Bacteria</taxon>
        <taxon>Candidatus Giovannoniibacteriota</taxon>
    </lineage>
</organism>
<dbReference type="InterPro" id="IPR013221">
    <property type="entry name" value="Mur_ligase_cen"/>
</dbReference>
<dbReference type="AlphaFoldDB" id="A0A1F5WG67"/>
<evidence type="ECO:0000313" key="6">
    <source>
        <dbReference type="EMBL" id="OGF74570.1"/>
    </source>
</evidence>
<keyword evidence="2" id="KW-0547">Nucleotide-binding</keyword>
<keyword evidence="3" id="KW-0067">ATP-binding</keyword>
<dbReference type="EMBL" id="MFHQ01000014">
    <property type="protein sequence ID" value="OGF74570.1"/>
    <property type="molecule type" value="Genomic_DNA"/>
</dbReference>
<feature type="domain" description="Mur ligase C-terminal" evidence="4">
    <location>
        <begin position="264"/>
        <end position="387"/>
    </location>
</feature>
<evidence type="ECO:0000259" key="4">
    <source>
        <dbReference type="Pfam" id="PF02875"/>
    </source>
</evidence>
<evidence type="ECO:0000259" key="5">
    <source>
        <dbReference type="Pfam" id="PF08245"/>
    </source>
</evidence>
<accession>A0A1F5WG67</accession>
<dbReference type="GO" id="GO:0016881">
    <property type="term" value="F:acid-amino acid ligase activity"/>
    <property type="evidence" value="ECO:0007669"/>
    <property type="project" value="InterPro"/>
</dbReference>
<dbReference type="Gene3D" id="3.40.1190.10">
    <property type="entry name" value="Mur-like, catalytic domain"/>
    <property type="match status" value="1"/>
</dbReference>
<evidence type="ECO:0000256" key="3">
    <source>
        <dbReference type="ARBA" id="ARBA00022840"/>
    </source>
</evidence>
<dbReference type="Pfam" id="PF08245">
    <property type="entry name" value="Mur_ligase_M"/>
    <property type="match status" value="1"/>
</dbReference>
<evidence type="ECO:0008006" key="8">
    <source>
        <dbReference type="Google" id="ProtNLM"/>
    </source>
</evidence>